<organism evidence="1 2">
    <name type="scientific">Hypoxylon rubiginosum</name>
    <dbReference type="NCBI Taxonomy" id="110542"/>
    <lineage>
        <taxon>Eukaryota</taxon>
        <taxon>Fungi</taxon>
        <taxon>Dikarya</taxon>
        <taxon>Ascomycota</taxon>
        <taxon>Pezizomycotina</taxon>
        <taxon>Sordariomycetes</taxon>
        <taxon>Xylariomycetidae</taxon>
        <taxon>Xylariales</taxon>
        <taxon>Hypoxylaceae</taxon>
        <taxon>Hypoxylon</taxon>
    </lineage>
</organism>
<comment type="caution">
    <text evidence="1">The sequence shown here is derived from an EMBL/GenBank/DDBJ whole genome shotgun (WGS) entry which is preliminary data.</text>
</comment>
<proteinExistence type="predicted"/>
<gene>
    <name evidence="1" type="ORF">F4820DRAFT_155383</name>
</gene>
<reference evidence="1 2" key="1">
    <citation type="journal article" date="2022" name="New Phytol.">
        <title>Ecological generalism drives hyperdiversity of secondary metabolite gene clusters in xylarialean endophytes.</title>
        <authorList>
            <person name="Franco M.E.E."/>
            <person name="Wisecaver J.H."/>
            <person name="Arnold A.E."/>
            <person name="Ju Y.M."/>
            <person name="Slot J.C."/>
            <person name="Ahrendt S."/>
            <person name="Moore L.P."/>
            <person name="Eastman K.E."/>
            <person name="Scott K."/>
            <person name="Konkel Z."/>
            <person name="Mondo S.J."/>
            <person name="Kuo A."/>
            <person name="Hayes R.D."/>
            <person name="Haridas S."/>
            <person name="Andreopoulos B."/>
            <person name="Riley R."/>
            <person name="LaButti K."/>
            <person name="Pangilinan J."/>
            <person name="Lipzen A."/>
            <person name="Amirebrahimi M."/>
            <person name="Yan J."/>
            <person name="Adam C."/>
            <person name="Keymanesh K."/>
            <person name="Ng V."/>
            <person name="Louie K."/>
            <person name="Northen T."/>
            <person name="Drula E."/>
            <person name="Henrissat B."/>
            <person name="Hsieh H.M."/>
            <person name="Youens-Clark K."/>
            <person name="Lutzoni F."/>
            <person name="Miadlikowska J."/>
            <person name="Eastwood D.C."/>
            <person name="Hamelin R.C."/>
            <person name="Grigoriev I.V."/>
            <person name="U'Ren J.M."/>
        </authorList>
    </citation>
    <scope>NUCLEOTIDE SEQUENCE [LARGE SCALE GENOMIC DNA]</scope>
    <source>
        <strain evidence="1 2">CBS 119005</strain>
    </source>
</reference>
<dbReference type="EMBL" id="MU393620">
    <property type="protein sequence ID" value="KAI4859655.1"/>
    <property type="molecule type" value="Genomic_DNA"/>
</dbReference>
<evidence type="ECO:0000313" key="2">
    <source>
        <dbReference type="Proteomes" id="UP001497700"/>
    </source>
</evidence>
<sequence>MADLRSLDGLEVFMRGLDVDLTDQGLKTQLSPFIIDRLGFTDWACQKFRGKNFGSVTFLHRVQGERFLMIYGEEVLPGFTRRGQARTRARLAFLGVNVFCKRSEHHPDPFLLGTLVKTAEDLQQENENLQEPAKDKTIVFKLDSLSCGHYDYPNRKLAYTKDIEWPVEGVVNSAKFGRDILIINFASQSDSIRVEIPYRTIHEIVVAGRPNSLTLTLWEAPRFFQLISQDLASLMSKLGLSGSMKNVSRVRLKQLPHAFANHAEILGQSLVYRLQVSPIDFEPKLRRLKEKERLTISYYDFPSVSIFGQTSMADGLRAFRRLVDECNATSIVPFDVLFELQALVHNGYLLPQTVEALLRRLCQTTNTSSTNRSSSNTTNRARGLASNNHDIGGAERTSSFPFSAAAVKKLFSQIPFPGPDVDANTFSLDEIWSCLKDNEKEIRHGITKELISERGRQNLIMVYKVQVTPSRFILLGPEPEAKNRILRKFPHHIGYFVRVQFCEEDGQDLYFNARVSLEPIWKRFKNFLLQGVHIAGRQYMFLGFSHSSLRAHSVWFMAPFMDHNSNFQTYSSVISDLGKFNKIFSPPRCAARIGQAFSETPFSIDLHELGVQIEYIADMKSNDGSRVFSDGVGTLSRSLMEAIQDALPQTRGITTCFQIRWGGAKGMLALDDTLDGMVMRIRPESMVKFESDDTRYLEICDMGNKPIPLVLNRQMIKILEDMGVKESWFFQVQNRELDRLRKIAAYVRNTVEFLKRQKVAEQINFSRLIRRLHKLGIDYKKDAFLCSVVETAILREVRLLKHKARIPVEKGVTLFGIMDEFGFLEEDQVYVTFEKHKLPRCRDVDICDKLVLITRSPALHPGDIQVRRAVIPPPHHPLRSLENCVVFSQKGQRDLPSQLSGGDLDGDIYNIIWDDDAVSTSRREFEPADYPRVSPLNIGREVTMEDMTDFFVEFMSTDQLGVIAVKHMILADMKEAGTVDKECTLLAEMHSTGVDYSKSGIPINTDQLRGLTRTRYRPDFLAPAPPANIVDRTEIVFDAPKAPALEDEDEESGPKYQYYKSSKVLGKLYRAIDEKKIWKENIHRATSSQGTSVWDQLSRYIRSECEKLGDVNWRPLQDDARRIRQAYDDAIWSATMDYSDNSTKGITELEVFTGYIFNKSGVQTKRQRDKSIRLKDEFDRIAKWAESLIRKKGIESREDDGVDGNYDDANDHVDGESLSSDSASDDFNHDLSALELSIACLHVGIFSSNKFGRNNSDFQSFKVIAAQCVLSELEIALMNQQMAFGAALRETSAK</sequence>
<accession>A0ACB9YLD4</accession>
<dbReference type="Proteomes" id="UP001497700">
    <property type="component" value="Unassembled WGS sequence"/>
</dbReference>
<keyword evidence="2" id="KW-1185">Reference proteome</keyword>
<evidence type="ECO:0000313" key="1">
    <source>
        <dbReference type="EMBL" id="KAI4859655.1"/>
    </source>
</evidence>
<protein>
    <submittedName>
        <fullName evidence="1">RdRP-domain-containing protein</fullName>
    </submittedName>
</protein>
<name>A0ACB9YLD4_9PEZI</name>